<dbReference type="Pfam" id="PF03101">
    <property type="entry name" value="FAR1"/>
    <property type="match status" value="1"/>
</dbReference>
<evidence type="ECO:0000313" key="2">
    <source>
        <dbReference type="EMBL" id="SAM06042.1"/>
    </source>
</evidence>
<evidence type="ECO:0000313" key="3">
    <source>
        <dbReference type="Proteomes" id="UP000078561"/>
    </source>
</evidence>
<dbReference type="InterPro" id="IPR004330">
    <property type="entry name" value="FAR1_DNA_bnd_dom"/>
</dbReference>
<accession>A0A168R3N6</accession>
<dbReference type="AlphaFoldDB" id="A0A168R3N6"/>
<dbReference type="InParanoid" id="A0A168R3N6"/>
<dbReference type="STRING" id="4829.A0A168R3N6"/>
<feature type="domain" description="FAR1" evidence="1">
    <location>
        <begin position="61"/>
        <end position="126"/>
    </location>
</feature>
<organism evidence="2">
    <name type="scientific">Absidia glauca</name>
    <name type="common">Pin mould</name>
    <dbReference type="NCBI Taxonomy" id="4829"/>
    <lineage>
        <taxon>Eukaryota</taxon>
        <taxon>Fungi</taxon>
        <taxon>Fungi incertae sedis</taxon>
        <taxon>Mucoromycota</taxon>
        <taxon>Mucoromycotina</taxon>
        <taxon>Mucoromycetes</taxon>
        <taxon>Mucorales</taxon>
        <taxon>Cunninghamellaceae</taxon>
        <taxon>Absidia</taxon>
    </lineage>
</organism>
<gene>
    <name evidence="2" type="primary">ABSGL_11918.1 scaffold 12357</name>
</gene>
<dbReference type="EMBL" id="LT554489">
    <property type="protein sequence ID" value="SAM06042.1"/>
    <property type="molecule type" value="Genomic_DNA"/>
</dbReference>
<name>A0A168R3N6_ABSGL</name>
<proteinExistence type="predicted"/>
<protein>
    <recommendedName>
        <fullName evidence="1">FAR1 domain-containing protein</fullName>
    </recommendedName>
</protein>
<sequence length="234" mass="27638">MTSNEDIFSNEQKLYTRVSMLPLYDRLLKIPFRDTVSAIEHCRNVCADFGFTVKQEASANRNIYVYCSREGLPDSQRNPKPTPQRKRPSKRCDCRWRVVLSENDQEQWEFRKSMNPNASEHNHEMMAPGEMIKAWPPEVNEMIIYLAQQRLQTHEIRDAVKQRFPLISWNERRFYNRLTEERKRIRQRNTTERTRRLILLASQLCAVVASNEEWSQCVEGDLQRIGFFSGGPPA</sequence>
<dbReference type="OrthoDB" id="5573160at2759"/>
<reference evidence="2" key="1">
    <citation type="submission" date="2016-04" db="EMBL/GenBank/DDBJ databases">
        <authorList>
            <person name="Evans L.H."/>
            <person name="Alamgir A."/>
            <person name="Owens N."/>
            <person name="Weber N.D."/>
            <person name="Virtaneva K."/>
            <person name="Barbian K."/>
            <person name="Babar A."/>
            <person name="Rosenke K."/>
        </authorList>
    </citation>
    <scope>NUCLEOTIDE SEQUENCE [LARGE SCALE GENOMIC DNA]</scope>
    <source>
        <strain evidence="2">CBS 101.48</strain>
    </source>
</reference>
<dbReference type="Proteomes" id="UP000078561">
    <property type="component" value="Unassembled WGS sequence"/>
</dbReference>
<keyword evidence="3" id="KW-1185">Reference proteome</keyword>
<evidence type="ECO:0000259" key="1">
    <source>
        <dbReference type="Pfam" id="PF03101"/>
    </source>
</evidence>